<feature type="coiled-coil region" evidence="1">
    <location>
        <begin position="234"/>
        <end position="310"/>
    </location>
</feature>
<dbReference type="PATRIC" id="fig|162209.4.peg.2215"/>
<evidence type="ECO:0000256" key="3">
    <source>
        <dbReference type="SAM" id="Phobius"/>
    </source>
</evidence>
<sequence>MNKTNREVGELRSRNRLWKEQSGAVSIYLIAVLVPIFLLCGLLIDVMRWKSADKEAENAVKAGVRSTLSAYSKSLQTYGLYSLHSGGDGANRIFERTVAGNVSEAAEPDRFRFIDQRYEAGSARITPMYALSNHGIFKQQILEEMKYRAPMIYGLELADKFKKTGVAARLGQASRFGEHAARVEKLLEERDLRLDEAWEAFLDIRQKATEMHPFYQTHLRDLNELSGRIGIHTIENVRSTLQNAKAQVETIQEQIRSLNASIAAMVSAGAVTAEALAQLNQARVNLERQLDEAVQKVMEYEQLLQDLIRYAEVLAMLKLKSTADMKALSSLHEAYGQAMSLAKKANDELNAEISRLASSQAEDSGALEAEKVFGHVHLVDRQDLDEQEAGVSASVSKFYGVHAQIQDGLMFTQQKYAATMSSLDGFRQKADEVFSRYNPGHEERQRISGANRTAKREQRSKTQAVLDQIQRGLGSCSLISGTDPYEGYYKELQGNPAERARSGYVQSYLEWNQAANAAAPVPDVNLRTPDEAGLSALRLVTELEQALMEIRDDFYINEFAVSKFSYRTLGLEKDAFGQIKASKELSAPQQHPLTNQEVEYLLYGAGSCAGNYSMAYAEMFAFRLAVGVLESLLEPQSKVLTAGSPLLVLLAAIAEGALQAQQDMARLIQGEQLPVSSKLGNLLTMGYKDYLRVFLLLHSREETLLSRMQGLLQLNTGLDLREASTYVTGTASTSFQLWFLPRVMKALGKSEFSGCVIEGNRCRITKTADYTY</sequence>
<reference evidence="5" key="1">
    <citation type="submission" date="2015-12" db="EMBL/GenBank/DDBJ databases">
        <title>Complete genome sequences of two moderately thermophilic Paenibacillus species.</title>
        <authorList>
            <person name="Butler R.III."/>
            <person name="Wang J."/>
            <person name="Stark B.C."/>
            <person name="Pombert J.-F."/>
        </authorList>
    </citation>
    <scope>NUCLEOTIDE SEQUENCE [LARGE SCALE GENOMIC DNA]</scope>
    <source>
        <strain evidence="5">32O-Y</strain>
    </source>
</reference>
<dbReference type="AlphaFoldDB" id="A0A0U2MWV3"/>
<name>A0A0U2MWV3_9BACL</name>
<keyword evidence="5" id="KW-1185">Reference proteome</keyword>
<evidence type="ECO:0000256" key="2">
    <source>
        <dbReference type="SAM" id="MobiDB-lite"/>
    </source>
</evidence>
<feature type="region of interest" description="Disordered" evidence="2">
    <location>
        <begin position="441"/>
        <end position="460"/>
    </location>
</feature>
<dbReference type="EMBL" id="CP013652">
    <property type="protein sequence ID" value="ALS22463.1"/>
    <property type="molecule type" value="Genomic_DNA"/>
</dbReference>
<protein>
    <submittedName>
        <fullName evidence="4">Uncharacterized protein</fullName>
    </submittedName>
</protein>
<dbReference type="RefSeq" id="WP_235594298.1">
    <property type="nucleotide sequence ID" value="NZ_CP013652.1"/>
</dbReference>
<dbReference type="STRING" id="162209.IJ22_20890"/>
<evidence type="ECO:0000256" key="1">
    <source>
        <dbReference type="SAM" id="Coils"/>
    </source>
</evidence>
<dbReference type="Proteomes" id="UP000061660">
    <property type="component" value="Chromosome"/>
</dbReference>
<keyword evidence="3" id="KW-0472">Membrane</keyword>
<organism evidence="4 5">
    <name type="scientific">Paenibacillus naphthalenovorans</name>
    <dbReference type="NCBI Taxonomy" id="162209"/>
    <lineage>
        <taxon>Bacteria</taxon>
        <taxon>Bacillati</taxon>
        <taxon>Bacillota</taxon>
        <taxon>Bacilli</taxon>
        <taxon>Bacillales</taxon>
        <taxon>Paenibacillaceae</taxon>
        <taxon>Paenibacillus</taxon>
    </lineage>
</organism>
<feature type="transmembrane region" description="Helical" evidence="3">
    <location>
        <begin position="25"/>
        <end position="44"/>
    </location>
</feature>
<keyword evidence="3" id="KW-0812">Transmembrane</keyword>
<gene>
    <name evidence="4" type="ORF">IJ22_20890</name>
</gene>
<evidence type="ECO:0000313" key="4">
    <source>
        <dbReference type="EMBL" id="ALS22463.1"/>
    </source>
</evidence>
<reference evidence="4 5" key="2">
    <citation type="journal article" date="2016" name="Genome Announc.">
        <title>Complete Genome Sequences of Two Interactive Moderate Thermophiles, Paenibacillus napthalenovorans 32O-Y and Paenibacillus sp. 32O-W.</title>
        <authorList>
            <person name="Butler R.R.III."/>
            <person name="Wang J."/>
            <person name="Stark B.C."/>
            <person name="Pombert J.F."/>
        </authorList>
    </citation>
    <scope>NUCLEOTIDE SEQUENCE [LARGE SCALE GENOMIC DNA]</scope>
    <source>
        <strain evidence="4 5">32O-Y</strain>
    </source>
</reference>
<accession>A0A0U2MWV3</accession>
<keyword evidence="3" id="KW-1133">Transmembrane helix</keyword>
<evidence type="ECO:0000313" key="5">
    <source>
        <dbReference type="Proteomes" id="UP000061660"/>
    </source>
</evidence>
<dbReference type="KEGG" id="pnp:IJ22_20890"/>
<keyword evidence="1" id="KW-0175">Coiled coil</keyword>
<proteinExistence type="predicted"/>